<dbReference type="InterPro" id="IPR034079">
    <property type="entry name" value="R3H_KhpB"/>
</dbReference>
<accession>A0AAE4FNY3</accession>
<dbReference type="InterPro" id="IPR015946">
    <property type="entry name" value="KH_dom-like_a/b"/>
</dbReference>
<proteinExistence type="predicted"/>
<dbReference type="InterPro" id="IPR001374">
    <property type="entry name" value="R3H_dom"/>
</dbReference>
<organism evidence="2 3">
    <name type="scientific">Pseudocalidococcus azoricus BACA0444</name>
    <dbReference type="NCBI Taxonomy" id="2918990"/>
    <lineage>
        <taxon>Bacteria</taxon>
        <taxon>Bacillati</taxon>
        <taxon>Cyanobacteriota</taxon>
        <taxon>Cyanophyceae</taxon>
        <taxon>Acaryochloridales</taxon>
        <taxon>Thermosynechococcaceae</taxon>
        <taxon>Pseudocalidococcus</taxon>
        <taxon>Pseudocalidococcus azoricus</taxon>
    </lineage>
</organism>
<name>A0AAE4FNY3_9CYAN</name>
<dbReference type="SMART" id="SM00393">
    <property type="entry name" value="R3H"/>
    <property type="match status" value="1"/>
</dbReference>
<evidence type="ECO:0000313" key="2">
    <source>
        <dbReference type="EMBL" id="MDS3859579.1"/>
    </source>
</evidence>
<protein>
    <submittedName>
        <fullName evidence="2">R3H domain-containing nucleic acid-binding protein</fullName>
    </submittedName>
</protein>
<comment type="caution">
    <text evidence="2">The sequence shown here is derived from an EMBL/GenBank/DDBJ whole genome shotgun (WGS) entry which is preliminary data.</text>
</comment>
<dbReference type="PROSITE" id="PS51061">
    <property type="entry name" value="R3H"/>
    <property type="match status" value="1"/>
</dbReference>
<sequence length="175" mass="19578">MSDPKIEQGCQWLEQALTKSGFPAVISVIEPPVSQLNGCWLKIQAESLTPEQRSQLLGAQANLLNSFQYLLNATLNLGLPKDEHLIFTLELGDFRAQRYQELVKLSESVAEKVKETGQAYQFPALPAVERRIIHTLLQEYPELNTQSQGEEPNRHLVVSLQANPSDTSELNIPSL</sequence>
<dbReference type="GO" id="GO:0003723">
    <property type="term" value="F:RNA binding"/>
    <property type="evidence" value="ECO:0007669"/>
    <property type="project" value="InterPro"/>
</dbReference>
<dbReference type="CDD" id="cd02644">
    <property type="entry name" value="R3H_jag"/>
    <property type="match status" value="1"/>
</dbReference>
<dbReference type="Proteomes" id="UP001268256">
    <property type="component" value="Unassembled WGS sequence"/>
</dbReference>
<reference evidence="3" key="1">
    <citation type="submission" date="2023-07" db="EMBL/GenBank/DDBJ databases">
        <authorList>
            <person name="Luz R."/>
            <person name="Cordeiro R."/>
            <person name="Fonseca A."/>
            <person name="Goncalves V."/>
        </authorList>
    </citation>
    <scope>NUCLEOTIDE SEQUENCE [LARGE SCALE GENOMIC DNA]</scope>
    <source>
        <strain evidence="3">BACA0444</strain>
    </source>
</reference>
<dbReference type="RefSeq" id="WP_322876886.1">
    <property type="nucleotide sequence ID" value="NZ_JAVMIP010000001.1"/>
</dbReference>
<evidence type="ECO:0000313" key="3">
    <source>
        <dbReference type="Proteomes" id="UP001268256"/>
    </source>
</evidence>
<dbReference type="AlphaFoldDB" id="A0AAE4FNY3"/>
<evidence type="ECO:0000259" key="1">
    <source>
        <dbReference type="PROSITE" id="PS51061"/>
    </source>
</evidence>
<dbReference type="InterPro" id="IPR039247">
    <property type="entry name" value="KhpB"/>
</dbReference>
<dbReference type="Gene3D" id="3.30.300.20">
    <property type="match status" value="1"/>
</dbReference>
<keyword evidence="3" id="KW-1185">Reference proteome</keyword>
<gene>
    <name evidence="2" type="ORF">RIF25_02035</name>
</gene>
<dbReference type="Gene3D" id="3.30.1370.50">
    <property type="entry name" value="R3H-like domain"/>
    <property type="match status" value="1"/>
</dbReference>
<feature type="domain" description="R3H" evidence="1">
    <location>
        <begin position="96"/>
        <end position="162"/>
    </location>
</feature>
<dbReference type="SUPFAM" id="SSF82708">
    <property type="entry name" value="R3H domain"/>
    <property type="match status" value="1"/>
</dbReference>
<dbReference type="EMBL" id="JAVMIP010000001">
    <property type="protein sequence ID" value="MDS3859579.1"/>
    <property type="molecule type" value="Genomic_DNA"/>
</dbReference>
<dbReference type="PANTHER" id="PTHR35800:SF1">
    <property type="entry name" value="RNA-BINDING PROTEIN KHPB"/>
    <property type="match status" value="1"/>
</dbReference>
<dbReference type="Pfam" id="PF01424">
    <property type="entry name" value="R3H"/>
    <property type="match status" value="1"/>
</dbReference>
<dbReference type="InterPro" id="IPR036867">
    <property type="entry name" value="R3H_dom_sf"/>
</dbReference>
<dbReference type="PANTHER" id="PTHR35800">
    <property type="entry name" value="PROTEIN JAG"/>
    <property type="match status" value="1"/>
</dbReference>